<comment type="caution">
    <text evidence="1">The sequence shown here is derived from an EMBL/GenBank/DDBJ whole genome shotgun (WGS) entry which is preliminary data.</text>
</comment>
<sequence length="121" mass="13197">MPTAKMMYALAVGVYTEMVPSDVNPLVRVEESDAASTLTVTITNVFVTKAIRETDMKNAIFYVMTGNALNMPTVKTTNVPVRMVTMATHILSANMKARVTVDCVHPTQSVKTINVCVDQVT</sequence>
<proteinExistence type="predicted"/>
<keyword evidence="2" id="KW-1185">Reference proteome</keyword>
<reference evidence="1 2" key="1">
    <citation type="journal article" date="2017" name="Nat. Ecol. Evol.">
        <title>Scallop genome provides insights into evolution of bilaterian karyotype and development.</title>
        <authorList>
            <person name="Wang S."/>
            <person name="Zhang J."/>
            <person name="Jiao W."/>
            <person name="Li J."/>
            <person name="Xun X."/>
            <person name="Sun Y."/>
            <person name="Guo X."/>
            <person name="Huan P."/>
            <person name="Dong B."/>
            <person name="Zhang L."/>
            <person name="Hu X."/>
            <person name="Sun X."/>
            <person name="Wang J."/>
            <person name="Zhao C."/>
            <person name="Wang Y."/>
            <person name="Wang D."/>
            <person name="Huang X."/>
            <person name="Wang R."/>
            <person name="Lv J."/>
            <person name="Li Y."/>
            <person name="Zhang Z."/>
            <person name="Liu B."/>
            <person name="Lu W."/>
            <person name="Hui Y."/>
            <person name="Liang J."/>
            <person name="Zhou Z."/>
            <person name="Hou R."/>
            <person name="Li X."/>
            <person name="Liu Y."/>
            <person name="Li H."/>
            <person name="Ning X."/>
            <person name="Lin Y."/>
            <person name="Zhao L."/>
            <person name="Xing Q."/>
            <person name="Dou J."/>
            <person name="Li Y."/>
            <person name="Mao J."/>
            <person name="Guo H."/>
            <person name="Dou H."/>
            <person name="Li T."/>
            <person name="Mu C."/>
            <person name="Jiang W."/>
            <person name="Fu Q."/>
            <person name="Fu X."/>
            <person name="Miao Y."/>
            <person name="Liu J."/>
            <person name="Yu Q."/>
            <person name="Li R."/>
            <person name="Liao H."/>
            <person name="Li X."/>
            <person name="Kong Y."/>
            <person name="Jiang Z."/>
            <person name="Chourrout D."/>
            <person name="Li R."/>
            <person name="Bao Z."/>
        </authorList>
    </citation>
    <scope>NUCLEOTIDE SEQUENCE [LARGE SCALE GENOMIC DNA]</scope>
    <source>
        <strain evidence="1 2">PY_sf001</strain>
    </source>
</reference>
<evidence type="ECO:0000313" key="2">
    <source>
        <dbReference type="Proteomes" id="UP000242188"/>
    </source>
</evidence>
<name>A0A210R1J3_MIZYE</name>
<evidence type="ECO:0000313" key="1">
    <source>
        <dbReference type="EMBL" id="OWF54869.1"/>
    </source>
</evidence>
<dbReference type="Proteomes" id="UP000242188">
    <property type="component" value="Unassembled WGS sequence"/>
</dbReference>
<gene>
    <name evidence="1" type="ORF">KP79_PYT12490</name>
</gene>
<protein>
    <submittedName>
        <fullName evidence="1">Uncharacterized protein</fullName>
    </submittedName>
</protein>
<accession>A0A210R1J3</accession>
<organism evidence="1 2">
    <name type="scientific">Mizuhopecten yessoensis</name>
    <name type="common">Japanese scallop</name>
    <name type="synonym">Patinopecten yessoensis</name>
    <dbReference type="NCBI Taxonomy" id="6573"/>
    <lineage>
        <taxon>Eukaryota</taxon>
        <taxon>Metazoa</taxon>
        <taxon>Spiralia</taxon>
        <taxon>Lophotrochozoa</taxon>
        <taxon>Mollusca</taxon>
        <taxon>Bivalvia</taxon>
        <taxon>Autobranchia</taxon>
        <taxon>Pteriomorphia</taxon>
        <taxon>Pectinida</taxon>
        <taxon>Pectinoidea</taxon>
        <taxon>Pectinidae</taxon>
        <taxon>Mizuhopecten</taxon>
    </lineage>
</organism>
<dbReference type="EMBL" id="NEDP02000861">
    <property type="protein sequence ID" value="OWF54869.1"/>
    <property type="molecule type" value="Genomic_DNA"/>
</dbReference>
<dbReference type="AlphaFoldDB" id="A0A210R1J3"/>